<evidence type="ECO:0000259" key="11">
    <source>
        <dbReference type="PROSITE" id="PS50853"/>
    </source>
</evidence>
<dbReference type="PANTHER" id="PTHR48423:SF1">
    <property type="entry name" value="INTERLEUKIN-27 RECEPTOR SUBUNIT ALPHA"/>
    <property type="match status" value="1"/>
</dbReference>
<dbReference type="Proteomes" id="UP001108240">
    <property type="component" value="Unplaced"/>
</dbReference>
<evidence type="ECO:0000256" key="10">
    <source>
        <dbReference type="SAM" id="Phobius"/>
    </source>
</evidence>
<dbReference type="OMA" id="WNEVEYS"/>
<evidence type="ECO:0000256" key="7">
    <source>
        <dbReference type="ARBA" id="ARBA00023136"/>
    </source>
</evidence>
<feature type="domain" description="Fibronectin type-III" evidence="11">
    <location>
        <begin position="400"/>
        <end position="497"/>
    </location>
</feature>
<reference evidence="12" key="2">
    <citation type="submission" date="2025-09" db="UniProtKB">
        <authorList>
            <consortium name="Ensembl"/>
        </authorList>
    </citation>
    <scope>IDENTIFICATION</scope>
</reference>
<evidence type="ECO:0000256" key="1">
    <source>
        <dbReference type="ARBA" id="ARBA00004479"/>
    </source>
</evidence>
<dbReference type="SMART" id="SM00060">
    <property type="entry name" value="FN3"/>
    <property type="match status" value="3"/>
</dbReference>
<dbReference type="Ensembl" id="ENSCCRT00000045424.2">
    <property type="protein sequence ID" value="ENSCCRP00000041904.2"/>
    <property type="gene ID" value="ENSCCRG00000022350.2"/>
</dbReference>
<evidence type="ECO:0000256" key="2">
    <source>
        <dbReference type="ARBA" id="ARBA00008921"/>
    </source>
</evidence>
<protein>
    <recommendedName>
        <fullName evidence="11">Fibronectin type-III domain-containing protein</fullName>
    </recommendedName>
</protein>
<dbReference type="InterPro" id="IPR003961">
    <property type="entry name" value="FN3_dom"/>
</dbReference>
<dbReference type="GO" id="GO:0005886">
    <property type="term" value="C:plasma membrane"/>
    <property type="evidence" value="ECO:0007669"/>
    <property type="project" value="UniProtKB-ARBA"/>
</dbReference>
<dbReference type="PROSITE" id="PS50853">
    <property type="entry name" value="FN3"/>
    <property type="match status" value="3"/>
</dbReference>
<evidence type="ECO:0000256" key="4">
    <source>
        <dbReference type="ARBA" id="ARBA00022729"/>
    </source>
</evidence>
<accession>A0A8C1C4G6</accession>
<sequence length="802" mass="88161">MSAFGRARNSETDHHITAESDPLPTLCHQHLRTLKGCKYWKEIISLLLQLHPAQQQTVFKSEMSQMKLPRTGLVLWMCVMNRVLDTAAAASAASAALSITQCVIMQYTSITCYWETTDHHLNISSYTLQINKTSCESKHSFIPVGSCNTSGSDCSVQAIKSALHCFCADVLASTHTGSIRSLPYFFSGINAVKLPPPQIKDLRPSARRSGCLQVIWRMAESFPKNEKVYILLQMEYTTHNQTQSQTIQAFSNETLELCDLHPGSKYTVRLRAQDSRAHAHWSSWNSTDTTTAEKAPAAAPRLWRLIQPAEEAGKRRLTLLWKPVSWPEVNGVVLSYSASCHSNLGSSQWTCGAVNASRRSCVLTVSDDTCHCSLTATNSAGTSPPAHISIPAHTHAEELPPAQILSVTPLDNTQIKVEWTAALNQSESGFVVQWTSVPYIKPTSLHWEHMNENARSFILTGLLPEVPYKLSVVSLYGQQTGSGMSVIAFTREGVPSVGPDMTVLKTSSSGVVLKWDPVPLEKLHGFIQNYTVLYSINGKDKSVKVDAHVEQITLSELTEGTYKICVMAHTAVGGATGPCQMVLVGLDDVQVIPILLCALLLCFLILIIPVCLRVRIKQCLCPTVPDPSKSSLSVWSKTKLCQHKLPSSSTMSSIISVGQTTIYQDCGEIDYVPVQVLTYHTPHASNEPEAMTYNSTAVTHQDSKLTPAQAFPTHFLIQSYTKPDQVIPAGYKEDPQPSSDDLLFESLFSCKSNQADLCGYIHVSQSYAPVIMTVNAYRTLDPEVLPEDTSTTMVHCSVNNES</sequence>
<evidence type="ECO:0000256" key="5">
    <source>
        <dbReference type="ARBA" id="ARBA00022737"/>
    </source>
</evidence>
<keyword evidence="9" id="KW-0325">Glycoprotein</keyword>
<comment type="similarity">
    <text evidence="2">Belongs to the type I cytokine receptor family. Type 2 subfamily.</text>
</comment>
<evidence type="ECO:0000313" key="13">
    <source>
        <dbReference type="Proteomes" id="UP001108240"/>
    </source>
</evidence>
<feature type="domain" description="Fibronectin type-III" evidence="11">
    <location>
        <begin position="299"/>
        <end position="397"/>
    </location>
</feature>
<comment type="subcellular location">
    <subcellularLocation>
        <location evidence="1">Membrane</location>
        <topology evidence="1">Single-pass type I membrane protein</topology>
    </subcellularLocation>
</comment>
<keyword evidence="8" id="KW-0675">Receptor</keyword>
<dbReference type="AlphaFoldDB" id="A0A8C1C4G6"/>
<dbReference type="InterPro" id="IPR052672">
    <property type="entry name" value="Type1_Cytokine_Rcpt_Type2"/>
</dbReference>
<organism evidence="12 13">
    <name type="scientific">Cyprinus carpio carpio</name>
    <dbReference type="NCBI Taxonomy" id="630221"/>
    <lineage>
        <taxon>Eukaryota</taxon>
        <taxon>Metazoa</taxon>
        <taxon>Chordata</taxon>
        <taxon>Craniata</taxon>
        <taxon>Vertebrata</taxon>
        <taxon>Euteleostomi</taxon>
        <taxon>Actinopterygii</taxon>
        <taxon>Neopterygii</taxon>
        <taxon>Teleostei</taxon>
        <taxon>Ostariophysi</taxon>
        <taxon>Cypriniformes</taxon>
        <taxon>Cyprinidae</taxon>
        <taxon>Cyprininae</taxon>
        <taxon>Cyprinus</taxon>
    </lineage>
</organism>
<dbReference type="Gene3D" id="2.60.40.10">
    <property type="entry name" value="Immunoglobulins"/>
    <property type="match status" value="5"/>
</dbReference>
<keyword evidence="6 10" id="KW-1133">Transmembrane helix</keyword>
<evidence type="ECO:0000256" key="3">
    <source>
        <dbReference type="ARBA" id="ARBA00022692"/>
    </source>
</evidence>
<evidence type="ECO:0000256" key="9">
    <source>
        <dbReference type="ARBA" id="ARBA00023180"/>
    </source>
</evidence>
<proteinExistence type="inferred from homology"/>
<dbReference type="InterPro" id="IPR036116">
    <property type="entry name" value="FN3_sf"/>
</dbReference>
<dbReference type="SUPFAM" id="SSF49265">
    <property type="entry name" value="Fibronectin type III"/>
    <property type="match status" value="2"/>
</dbReference>
<keyword evidence="3 10" id="KW-0812">Transmembrane</keyword>
<reference evidence="12" key="1">
    <citation type="submission" date="2025-08" db="UniProtKB">
        <authorList>
            <consortium name="Ensembl"/>
        </authorList>
    </citation>
    <scope>IDENTIFICATION</scope>
</reference>
<dbReference type="Pfam" id="PF00041">
    <property type="entry name" value="fn3"/>
    <property type="match status" value="2"/>
</dbReference>
<dbReference type="PANTHER" id="PTHR48423">
    <property type="entry name" value="INTERLEUKIN-27 RECEPTOR SUBUNIT ALPHA"/>
    <property type="match status" value="1"/>
</dbReference>
<keyword evidence="5" id="KW-0677">Repeat</keyword>
<keyword evidence="4" id="KW-0732">Signal</keyword>
<name>A0A8C1C4G6_CYPCA</name>
<feature type="domain" description="Fibronectin type-III" evidence="11">
    <location>
        <begin position="195"/>
        <end position="294"/>
    </location>
</feature>
<dbReference type="GeneTree" id="ENSGT00940000155603"/>
<feature type="transmembrane region" description="Helical" evidence="10">
    <location>
        <begin position="591"/>
        <end position="612"/>
    </location>
</feature>
<keyword evidence="13" id="KW-1185">Reference proteome</keyword>
<evidence type="ECO:0000256" key="8">
    <source>
        <dbReference type="ARBA" id="ARBA00023170"/>
    </source>
</evidence>
<keyword evidence="7 10" id="KW-0472">Membrane</keyword>
<dbReference type="CDD" id="cd00063">
    <property type="entry name" value="FN3"/>
    <property type="match status" value="3"/>
</dbReference>
<dbReference type="InterPro" id="IPR013783">
    <property type="entry name" value="Ig-like_fold"/>
</dbReference>
<evidence type="ECO:0000256" key="6">
    <source>
        <dbReference type="ARBA" id="ARBA00022989"/>
    </source>
</evidence>
<evidence type="ECO:0000313" key="12">
    <source>
        <dbReference type="Ensembl" id="ENSCCRP00000041904.2"/>
    </source>
</evidence>